<dbReference type="PIRSF" id="PIRSF028729">
    <property type="entry name" value="E3_ubiquit_lig_SCF_Skp"/>
    <property type="match status" value="1"/>
</dbReference>
<dbReference type="SUPFAM" id="SSF81382">
    <property type="entry name" value="Skp1 dimerisation domain-like"/>
    <property type="match status" value="1"/>
</dbReference>
<evidence type="ECO:0000313" key="8">
    <source>
        <dbReference type="EMBL" id="KQJ98741.1"/>
    </source>
</evidence>
<comment type="function">
    <text evidence="4">Involved in ubiquitination and subsequent proteasomal degradation of target proteins. Together with CUL1, RBX1 and a F-box protein, it forms a SCF E3 ubiquitin ligase complex. The functional specificity of this complex depends on the type of F-box protein. In the SCF complex, it serves as an adapter that links the F-box protein to CUL1.</text>
</comment>
<accession>A0A0Q3M2H9</accession>
<feature type="compositionally biased region" description="Low complexity" evidence="5">
    <location>
        <begin position="66"/>
        <end position="88"/>
    </location>
</feature>
<dbReference type="GO" id="GO:0031146">
    <property type="term" value="P:SCF-dependent proteasomal ubiquitin-dependent protein catabolic process"/>
    <property type="evidence" value="ECO:0000318"/>
    <property type="project" value="GO_Central"/>
</dbReference>
<dbReference type="InterPro" id="IPR036296">
    <property type="entry name" value="SKP1-like_dim_sf"/>
</dbReference>
<dbReference type="FunFam" id="3.30.710.10:FF:000026">
    <property type="entry name" value="E3 ubiquitin ligase complex SCF subunit"/>
    <property type="match status" value="1"/>
</dbReference>
<dbReference type="OrthoDB" id="40579at2759"/>
<evidence type="ECO:0000256" key="3">
    <source>
        <dbReference type="ARBA" id="ARBA00022786"/>
    </source>
</evidence>
<keyword evidence="3 4" id="KW-0833">Ubl conjugation pathway</keyword>
<dbReference type="EnsemblPlants" id="KQJ98741">
    <property type="protein sequence ID" value="KQJ98741"/>
    <property type="gene ID" value="BRADI_3g38770v3"/>
</dbReference>
<dbReference type="InterPro" id="IPR011333">
    <property type="entry name" value="SKP1/BTB/POZ_sf"/>
</dbReference>
<protein>
    <recommendedName>
        <fullName evidence="4">SKP1-like protein</fullName>
    </recommendedName>
</protein>
<sequence length="173" mass="18666">MVTLISQDGESFELSEAAASLSRTVALSMEDDDCAGGNIPLPNVDAKTLAKILEYLNKHAPAAAASGDSTEAAAATSGEGSEAAAYASKSKEEEEMKSFDAEFIDVDLTLLYNLFMAANYLDIKGLLDLCAQKVADMIKGKKPEEVREIFGIKNDFTPEEEAEIRKENAWAFE</sequence>
<dbReference type="Pfam" id="PF03931">
    <property type="entry name" value="Skp1_POZ"/>
    <property type="match status" value="1"/>
</dbReference>
<dbReference type="InterPro" id="IPR001232">
    <property type="entry name" value="SKP1-like"/>
</dbReference>
<evidence type="ECO:0000259" key="6">
    <source>
        <dbReference type="Pfam" id="PF01466"/>
    </source>
</evidence>
<proteinExistence type="inferred from homology"/>
<dbReference type="GO" id="GO:0005737">
    <property type="term" value="C:cytoplasm"/>
    <property type="evidence" value="ECO:0000318"/>
    <property type="project" value="GO_Central"/>
</dbReference>
<evidence type="ECO:0000256" key="4">
    <source>
        <dbReference type="PIRNR" id="PIRNR028729"/>
    </source>
</evidence>
<dbReference type="CDD" id="cd18322">
    <property type="entry name" value="BTB_POZ_SKP1"/>
    <property type="match status" value="1"/>
</dbReference>
<evidence type="ECO:0000259" key="7">
    <source>
        <dbReference type="Pfam" id="PF03931"/>
    </source>
</evidence>
<organism evidence="8">
    <name type="scientific">Brachypodium distachyon</name>
    <name type="common">Purple false brome</name>
    <name type="synonym">Trachynia distachya</name>
    <dbReference type="NCBI Taxonomy" id="15368"/>
    <lineage>
        <taxon>Eukaryota</taxon>
        <taxon>Viridiplantae</taxon>
        <taxon>Streptophyta</taxon>
        <taxon>Embryophyta</taxon>
        <taxon>Tracheophyta</taxon>
        <taxon>Spermatophyta</taxon>
        <taxon>Magnoliopsida</taxon>
        <taxon>Liliopsida</taxon>
        <taxon>Poales</taxon>
        <taxon>Poaceae</taxon>
        <taxon>BOP clade</taxon>
        <taxon>Pooideae</taxon>
        <taxon>Stipodae</taxon>
        <taxon>Brachypodieae</taxon>
        <taxon>Brachypodium</taxon>
    </lineage>
</organism>
<dbReference type="Gene3D" id="3.30.710.10">
    <property type="entry name" value="Potassium Channel Kv1.1, Chain A"/>
    <property type="match status" value="1"/>
</dbReference>
<dbReference type="Proteomes" id="UP000008810">
    <property type="component" value="Chromosome 3"/>
</dbReference>
<dbReference type="InterPro" id="IPR016072">
    <property type="entry name" value="Skp1_comp_dimer"/>
</dbReference>
<gene>
    <name evidence="8" type="ORF">BRADI_3g38770v3</name>
</gene>
<reference evidence="8" key="2">
    <citation type="submission" date="2017-06" db="EMBL/GenBank/DDBJ databases">
        <title>WGS assembly of Brachypodium distachyon.</title>
        <authorList>
            <consortium name="The International Brachypodium Initiative"/>
            <person name="Lucas S."/>
            <person name="Harmon-Smith M."/>
            <person name="Lail K."/>
            <person name="Tice H."/>
            <person name="Grimwood J."/>
            <person name="Bruce D."/>
            <person name="Barry K."/>
            <person name="Shu S."/>
            <person name="Lindquist E."/>
            <person name="Wang M."/>
            <person name="Pitluck S."/>
            <person name="Vogel J.P."/>
            <person name="Garvin D.F."/>
            <person name="Mockler T.C."/>
            <person name="Schmutz J."/>
            <person name="Rokhsar D."/>
            <person name="Bevan M.W."/>
        </authorList>
    </citation>
    <scope>NUCLEOTIDE SEQUENCE</scope>
    <source>
        <strain evidence="8">Bd21</strain>
    </source>
</reference>
<feature type="domain" description="SKP1 component dimerisation" evidence="6">
    <location>
        <begin position="124"/>
        <end position="171"/>
    </location>
</feature>
<dbReference type="GO" id="GO:0097602">
    <property type="term" value="F:cullin family protein binding"/>
    <property type="evidence" value="ECO:0000318"/>
    <property type="project" value="GO_Central"/>
</dbReference>
<dbReference type="Pfam" id="PF01466">
    <property type="entry name" value="Skp1"/>
    <property type="match status" value="1"/>
</dbReference>
<dbReference type="EMBL" id="CM000882">
    <property type="protein sequence ID" value="KQJ98741.1"/>
    <property type="molecule type" value="Genomic_DNA"/>
</dbReference>
<dbReference type="SMART" id="SM00512">
    <property type="entry name" value="Skp1"/>
    <property type="match status" value="1"/>
</dbReference>
<comment type="subunit">
    <text evidence="4">Part of a SCF (SKP1-cullin-F-box) protein ligase complex.</text>
</comment>
<evidence type="ECO:0000256" key="1">
    <source>
        <dbReference type="ARBA" id="ARBA00004906"/>
    </source>
</evidence>
<dbReference type="SUPFAM" id="SSF54695">
    <property type="entry name" value="POZ domain"/>
    <property type="match status" value="1"/>
</dbReference>
<dbReference type="InParanoid" id="A0A0Q3M2H9"/>
<comment type="similarity">
    <text evidence="2 4">Belongs to the SKP1 family.</text>
</comment>
<name>A0A0Q3M2H9_BRADI</name>
<evidence type="ECO:0000256" key="2">
    <source>
        <dbReference type="ARBA" id="ARBA00009993"/>
    </source>
</evidence>
<dbReference type="PANTHER" id="PTHR11165">
    <property type="entry name" value="SKP1"/>
    <property type="match status" value="1"/>
</dbReference>
<evidence type="ECO:0000313" key="10">
    <source>
        <dbReference type="Proteomes" id="UP000008810"/>
    </source>
</evidence>
<dbReference type="GO" id="GO:0005634">
    <property type="term" value="C:nucleus"/>
    <property type="evidence" value="ECO:0000318"/>
    <property type="project" value="GO_Central"/>
</dbReference>
<feature type="domain" description="SKP1 component POZ" evidence="7">
    <location>
        <begin position="1"/>
        <end position="59"/>
    </location>
</feature>
<comment type="pathway">
    <text evidence="1 4">Protein modification; protein ubiquitination.</text>
</comment>
<evidence type="ECO:0000256" key="5">
    <source>
        <dbReference type="SAM" id="MobiDB-lite"/>
    </source>
</evidence>
<dbReference type="Gramene" id="KQJ98741">
    <property type="protein sequence ID" value="KQJ98741"/>
    <property type="gene ID" value="BRADI_3g38770v3"/>
</dbReference>
<dbReference type="InterPro" id="IPR016897">
    <property type="entry name" value="SKP1"/>
</dbReference>
<dbReference type="ExpressionAtlas" id="A0A0Q3M2H9">
    <property type="expression patterns" value="differential"/>
</dbReference>
<reference evidence="9" key="3">
    <citation type="submission" date="2018-08" db="UniProtKB">
        <authorList>
            <consortium name="EnsemblPlants"/>
        </authorList>
    </citation>
    <scope>IDENTIFICATION</scope>
    <source>
        <strain evidence="9">cv. Bd21</strain>
    </source>
</reference>
<feature type="region of interest" description="Disordered" evidence="5">
    <location>
        <begin position="66"/>
        <end position="89"/>
    </location>
</feature>
<dbReference type="GO" id="GO:0009867">
    <property type="term" value="P:jasmonic acid mediated signaling pathway"/>
    <property type="evidence" value="ECO:0007669"/>
    <property type="project" value="UniProtKB-ARBA"/>
</dbReference>
<dbReference type="STRING" id="15368.A0A0Q3M2H9"/>
<reference evidence="8 9" key="1">
    <citation type="journal article" date="2010" name="Nature">
        <title>Genome sequencing and analysis of the model grass Brachypodium distachyon.</title>
        <authorList>
            <consortium name="International Brachypodium Initiative"/>
        </authorList>
    </citation>
    <scope>NUCLEOTIDE SEQUENCE [LARGE SCALE GENOMIC DNA]</scope>
    <source>
        <strain evidence="8 9">Bd21</strain>
    </source>
</reference>
<keyword evidence="10" id="KW-1185">Reference proteome</keyword>
<dbReference type="UniPathway" id="UPA00143"/>
<dbReference type="GO" id="GO:0016567">
    <property type="term" value="P:protein ubiquitination"/>
    <property type="evidence" value="ECO:0007669"/>
    <property type="project" value="UniProtKB-UniRule"/>
</dbReference>
<dbReference type="InterPro" id="IPR016073">
    <property type="entry name" value="Skp1_comp_POZ"/>
</dbReference>
<evidence type="ECO:0000313" key="9">
    <source>
        <dbReference type="EnsemblPlants" id="KQJ98741"/>
    </source>
</evidence>
<dbReference type="AlphaFoldDB" id="A0A0Q3M2H9"/>